<dbReference type="Proteomes" id="UP001165541">
    <property type="component" value="Unassembled WGS sequence"/>
</dbReference>
<sequence>MKRWATAGIAVAMGAGAACAADVSWDAQGAASVVVTVAPSDAQQLCTRLKSGQRVIWAFVSQSSVDFNLHHPQGKGVNYLVQKSAVREARDALESAVAQEYCWVWTNRTEAPAQISVQMRRR</sequence>
<evidence type="ECO:0000313" key="2">
    <source>
        <dbReference type="EMBL" id="MCM5678981.1"/>
    </source>
</evidence>
<feature type="chain" id="PRO_5045680803" evidence="1">
    <location>
        <begin position="21"/>
        <end position="122"/>
    </location>
</feature>
<evidence type="ECO:0000256" key="1">
    <source>
        <dbReference type="SAM" id="SignalP"/>
    </source>
</evidence>
<dbReference type="PROSITE" id="PS51257">
    <property type="entry name" value="PROKAR_LIPOPROTEIN"/>
    <property type="match status" value="1"/>
</dbReference>
<keyword evidence="3" id="KW-1185">Reference proteome</keyword>
<reference evidence="2" key="1">
    <citation type="submission" date="2022-05" db="EMBL/GenBank/DDBJ databases">
        <title>Schlegelella sp. nov., isolated from mangrove soil.</title>
        <authorList>
            <person name="Liu Y."/>
            <person name="Ge X."/>
            <person name="Liu W."/>
        </authorList>
    </citation>
    <scope>NUCLEOTIDE SEQUENCE</scope>
    <source>
        <strain evidence="2">S2-27</strain>
    </source>
</reference>
<dbReference type="RefSeq" id="WP_251777173.1">
    <property type="nucleotide sequence ID" value="NZ_JAMKFE010000003.1"/>
</dbReference>
<organism evidence="2 3">
    <name type="scientific">Caldimonas mangrovi</name>
    <dbReference type="NCBI Taxonomy" id="2944811"/>
    <lineage>
        <taxon>Bacteria</taxon>
        <taxon>Pseudomonadati</taxon>
        <taxon>Pseudomonadota</taxon>
        <taxon>Betaproteobacteria</taxon>
        <taxon>Burkholderiales</taxon>
        <taxon>Sphaerotilaceae</taxon>
        <taxon>Caldimonas</taxon>
    </lineage>
</organism>
<gene>
    <name evidence="2" type="ORF">M8A51_05485</name>
</gene>
<comment type="caution">
    <text evidence="2">The sequence shown here is derived from an EMBL/GenBank/DDBJ whole genome shotgun (WGS) entry which is preliminary data.</text>
</comment>
<accession>A0ABT0YJS6</accession>
<proteinExistence type="predicted"/>
<protein>
    <submittedName>
        <fullName evidence="2">Uncharacterized protein</fullName>
    </submittedName>
</protein>
<evidence type="ECO:0000313" key="3">
    <source>
        <dbReference type="Proteomes" id="UP001165541"/>
    </source>
</evidence>
<keyword evidence="1" id="KW-0732">Signal</keyword>
<name>A0ABT0YJS6_9BURK</name>
<feature type="signal peptide" evidence="1">
    <location>
        <begin position="1"/>
        <end position="20"/>
    </location>
</feature>
<dbReference type="EMBL" id="JAMKFE010000003">
    <property type="protein sequence ID" value="MCM5678981.1"/>
    <property type="molecule type" value="Genomic_DNA"/>
</dbReference>